<sequence length="642" mass="69613">MEPAASSLYDVCASARHAIVWGDAAQHAGRYVPNRSRPATPTANVLAFSTGPIVNESSSPLPAKTNCFVTWTDWQGTSRATRLQSTAPQVFYFYRPTTCPALPPGTYGLKFRCRATAGTGDQSFSYGLTSRLTPAVARDLDWTEDAYASATTFTLQFEYSGVGDIALRLPAAGLDILIDRVQLYLGGIAAIPSWAEESARLHGGRKGFSFPGAIPVDAEGNWKLTADSGGAWILEPGLDDHTYDRGVTVLHACALDDLNAASGETLGFALATRHDARLGTTLSTLHVGFETNVSPYQGQVHFAPSTNFRSQASFQALGQGIVVLGQAADSTGRRMFVDEIPVLTEPVPFAPFKANCWHVGSGSTSARAHVKDFDVVGRHSMTLIWDRALSDEEWAAAARAVQNHLAGKGEARFPDFHVFSGDSNWTKATGDVMQLLSEHDCFGQGRNLWARDTSRGGTGAAEVYGTRPYPAPMDPQGRLLATEVPMMLAALRAGRKVCYHLLWGTNDFTEISGVNNWGVAAYNDTRQAVVDYLLALHPNLWILEYTIVAAGSDSGRWYQPKDREAVNRLRRAQAARHLSPRHRLCDLGGPSSVLGDQATADVGTYLLEPPYHGVHFNRTGDAAAAEYIHRSIVSLRAAMKIW</sequence>
<accession>A0ABS1JPI6</accession>
<reference evidence="1 2" key="1">
    <citation type="journal article" date="2017" name="Int. J. Syst. Evol. Microbiol.">
        <title>Ramlibacter alkalitolerans sp. nov., alkali-tolerant bacterium isolated from soil of ginseng.</title>
        <authorList>
            <person name="Lee D.H."/>
            <person name="Cha C.J."/>
        </authorList>
    </citation>
    <scope>NUCLEOTIDE SEQUENCE [LARGE SCALE GENOMIC DNA]</scope>
    <source>
        <strain evidence="1 2">KACC 19305</strain>
    </source>
</reference>
<gene>
    <name evidence="1" type="ORF">JI746_11710</name>
</gene>
<keyword evidence="2" id="KW-1185">Reference proteome</keyword>
<dbReference type="SUPFAM" id="SSF52266">
    <property type="entry name" value="SGNH hydrolase"/>
    <property type="match status" value="1"/>
</dbReference>
<comment type="caution">
    <text evidence="1">The sequence shown here is derived from an EMBL/GenBank/DDBJ whole genome shotgun (WGS) entry which is preliminary data.</text>
</comment>
<protein>
    <recommendedName>
        <fullName evidence="3">SGNH hydrolase-type esterase domain-containing protein</fullName>
    </recommendedName>
</protein>
<dbReference type="Proteomes" id="UP000622707">
    <property type="component" value="Unassembled WGS sequence"/>
</dbReference>
<dbReference type="EMBL" id="JAEQND010000006">
    <property type="protein sequence ID" value="MBL0425776.1"/>
    <property type="molecule type" value="Genomic_DNA"/>
</dbReference>
<evidence type="ECO:0000313" key="2">
    <source>
        <dbReference type="Proteomes" id="UP000622707"/>
    </source>
</evidence>
<evidence type="ECO:0008006" key="3">
    <source>
        <dbReference type="Google" id="ProtNLM"/>
    </source>
</evidence>
<name>A0ABS1JPI6_9BURK</name>
<proteinExistence type="predicted"/>
<organism evidence="1 2">
    <name type="scientific">Ramlibacter alkalitolerans</name>
    <dbReference type="NCBI Taxonomy" id="2039631"/>
    <lineage>
        <taxon>Bacteria</taxon>
        <taxon>Pseudomonadati</taxon>
        <taxon>Pseudomonadota</taxon>
        <taxon>Betaproteobacteria</taxon>
        <taxon>Burkholderiales</taxon>
        <taxon>Comamonadaceae</taxon>
        <taxon>Ramlibacter</taxon>
    </lineage>
</organism>
<dbReference type="RefSeq" id="WP_201689651.1">
    <property type="nucleotide sequence ID" value="NZ_JAEQND010000006.1"/>
</dbReference>
<evidence type="ECO:0000313" key="1">
    <source>
        <dbReference type="EMBL" id="MBL0425776.1"/>
    </source>
</evidence>